<dbReference type="SUPFAM" id="SSF142433">
    <property type="entry name" value="CinA-like"/>
    <property type="match status" value="1"/>
</dbReference>
<protein>
    <submittedName>
        <fullName evidence="2">Competence damage-inducible protein A</fullName>
    </submittedName>
</protein>
<dbReference type="Gene3D" id="3.90.950.20">
    <property type="entry name" value="CinA-like"/>
    <property type="match status" value="1"/>
</dbReference>
<dbReference type="Proteomes" id="UP000324996">
    <property type="component" value="Unassembled WGS sequence"/>
</dbReference>
<evidence type="ECO:0000259" key="1">
    <source>
        <dbReference type="Pfam" id="PF02464"/>
    </source>
</evidence>
<gene>
    <name evidence="2" type="primary">cinA</name>
    <name evidence="2" type="ORF">JCM17846_07330</name>
</gene>
<dbReference type="AlphaFoldDB" id="A0A5A7N472"/>
<reference evidence="2 3" key="1">
    <citation type="submission" date="2019-09" db="EMBL/GenBank/DDBJ databases">
        <title>NBRP : Genome information of microbial organism related human and environment.</title>
        <authorList>
            <person name="Hattori M."/>
            <person name="Oshima K."/>
            <person name="Inaba H."/>
            <person name="Suda W."/>
            <person name="Sakamoto M."/>
            <person name="Iino T."/>
            <person name="Kitahara M."/>
            <person name="Oshida Y."/>
            <person name="Iida T."/>
            <person name="Kudo T."/>
            <person name="Itoh T."/>
            <person name="Ohkuma M."/>
        </authorList>
    </citation>
    <scope>NUCLEOTIDE SEQUENCE [LARGE SCALE GENOMIC DNA]</scope>
    <source>
        <strain evidence="2 3">Q-1</strain>
    </source>
</reference>
<proteinExistence type="predicted"/>
<dbReference type="InterPro" id="IPR008136">
    <property type="entry name" value="CinA_C"/>
</dbReference>
<sequence length="166" mass="17074">MTPFPPVIEEAARALVTACRARSITLATAESCTGGLIGAAITEIAGSSDVFDRGFITYSNAAKQDLLDVPMALIEQYGAVSEPVARAMAEGALHHSRADIAVSVTGIAGPGGGSAVKPVGLVWFGLACRGATTKCIQREFGDIGRAAVRMETVAQALALLMPDDRG</sequence>
<dbReference type="InterPro" id="IPR036653">
    <property type="entry name" value="CinA-like_C"/>
</dbReference>
<keyword evidence="3" id="KW-1185">Reference proteome</keyword>
<dbReference type="NCBIfam" id="TIGR00199">
    <property type="entry name" value="PncC_domain"/>
    <property type="match status" value="1"/>
</dbReference>
<feature type="domain" description="CinA C-terminal" evidence="1">
    <location>
        <begin position="10"/>
        <end position="161"/>
    </location>
</feature>
<evidence type="ECO:0000313" key="2">
    <source>
        <dbReference type="EMBL" id="GER03051.1"/>
    </source>
</evidence>
<dbReference type="EMBL" id="BKCN01000002">
    <property type="protein sequence ID" value="GER03051.1"/>
    <property type="molecule type" value="Genomic_DNA"/>
</dbReference>
<name>A0A5A7N472_9PROT</name>
<evidence type="ECO:0000313" key="3">
    <source>
        <dbReference type="Proteomes" id="UP000324996"/>
    </source>
</evidence>
<accession>A0A5A7N472</accession>
<dbReference type="RefSeq" id="WP_042084403.1">
    <property type="nucleotide sequence ID" value="NZ_BKCN01000002.1"/>
</dbReference>
<organism evidence="2 3">
    <name type="scientific">Iodidimonas nitroreducens</name>
    <dbReference type="NCBI Taxonomy" id="1236968"/>
    <lineage>
        <taxon>Bacteria</taxon>
        <taxon>Pseudomonadati</taxon>
        <taxon>Pseudomonadota</taxon>
        <taxon>Alphaproteobacteria</taxon>
        <taxon>Iodidimonadales</taxon>
        <taxon>Iodidimonadaceae</taxon>
        <taxon>Iodidimonas</taxon>
    </lineage>
</organism>
<comment type="caution">
    <text evidence="2">The sequence shown here is derived from an EMBL/GenBank/DDBJ whole genome shotgun (WGS) entry which is preliminary data.</text>
</comment>
<dbReference type="Pfam" id="PF02464">
    <property type="entry name" value="CinA"/>
    <property type="match status" value="1"/>
</dbReference>